<comment type="caution">
    <text evidence="2">The sequence shown here is derived from an EMBL/GenBank/DDBJ whole genome shotgun (WGS) entry which is preliminary data.</text>
</comment>
<organism evidence="2 3">
    <name type="scientific">Desmophyllum pertusum</name>
    <dbReference type="NCBI Taxonomy" id="174260"/>
    <lineage>
        <taxon>Eukaryota</taxon>
        <taxon>Metazoa</taxon>
        <taxon>Cnidaria</taxon>
        <taxon>Anthozoa</taxon>
        <taxon>Hexacorallia</taxon>
        <taxon>Scleractinia</taxon>
        <taxon>Caryophylliina</taxon>
        <taxon>Caryophylliidae</taxon>
        <taxon>Desmophyllum</taxon>
    </lineage>
</organism>
<dbReference type="AlphaFoldDB" id="A0A9W9ZZ90"/>
<dbReference type="Proteomes" id="UP001163046">
    <property type="component" value="Unassembled WGS sequence"/>
</dbReference>
<dbReference type="EMBL" id="MU825419">
    <property type="protein sequence ID" value="KAJ7390230.1"/>
    <property type="molecule type" value="Genomic_DNA"/>
</dbReference>
<dbReference type="InterPro" id="IPR051223">
    <property type="entry name" value="Polycystin"/>
</dbReference>
<name>A0A9W9ZZ90_9CNID</name>
<evidence type="ECO:0000313" key="2">
    <source>
        <dbReference type="EMBL" id="KAJ7390230.1"/>
    </source>
</evidence>
<protein>
    <submittedName>
        <fullName evidence="2">TRP-like ion channel Pkd2</fullName>
    </submittedName>
</protein>
<evidence type="ECO:0000313" key="3">
    <source>
        <dbReference type="Proteomes" id="UP001163046"/>
    </source>
</evidence>
<proteinExistence type="predicted"/>
<feature type="transmembrane region" description="Helical" evidence="1">
    <location>
        <begin position="58"/>
        <end position="78"/>
    </location>
</feature>
<sequence length="159" mass="18664">MESKRKSSVKTRNGFMILTVAIRMDSILENPPRFPSPGEEQLHVARQRRTKQKQMKAIIREMFLYLSFILVMCVVAYGSRDTQAYAVTEALTDIFRESQYTSLLPFDASSESPKFWKWIEDSLVPSLQPQYWYGPFIDEQEEQLWSEESVQRRVDAERA</sequence>
<dbReference type="OrthoDB" id="5322100at2759"/>
<reference evidence="2" key="1">
    <citation type="submission" date="2023-01" db="EMBL/GenBank/DDBJ databases">
        <title>Genome assembly of the deep-sea coral Lophelia pertusa.</title>
        <authorList>
            <person name="Herrera S."/>
            <person name="Cordes E."/>
        </authorList>
    </citation>
    <scope>NUCLEOTIDE SEQUENCE</scope>
    <source>
        <strain evidence="2">USNM1676648</strain>
        <tissue evidence="2">Polyp</tissue>
    </source>
</reference>
<dbReference type="PANTHER" id="PTHR10877">
    <property type="entry name" value="POLYCYSTIN FAMILY MEMBER"/>
    <property type="match status" value="1"/>
</dbReference>
<dbReference type="PANTHER" id="PTHR10877:SF150">
    <property type="entry name" value="REJ DOMAIN-CONTAINING PROTEIN"/>
    <property type="match status" value="1"/>
</dbReference>
<keyword evidence="1" id="KW-0472">Membrane</keyword>
<evidence type="ECO:0000256" key="1">
    <source>
        <dbReference type="SAM" id="Phobius"/>
    </source>
</evidence>
<gene>
    <name evidence="2" type="primary">PKD2_4</name>
    <name evidence="2" type="ORF">OS493_026742</name>
</gene>
<keyword evidence="1" id="KW-0812">Transmembrane</keyword>
<dbReference type="GO" id="GO:0005262">
    <property type="term" value="F:calcium channel activity"/>
    <property type="evidence" value="ECO:0007669"/>
    <property type="project" value="TreeGrafter"/>
</dbReference>
<accession>A0A9W9ZZ90</accession>
<keyword evidence="1" id="KW-1133">Transmembrane helix</keyword>
<keyword evidence="3" id="KW-1185">Reference proteome</keyword>
<dbReference type="GO" id="GO:0050982">
    <property type="term" value="P:detection of mechanical stimulus"/>
    <property type="evidence" value="ECO:0007669"/>
    <property type="project" value="TreeGrafter"/>
</dbReference>
<dbReference type="GO" id="GO:0016020">
    <property type="term" value="C:membrane"/>
    <property type="evidence" value="ECO:0007669"/>
    <property type="project" value="TreeGrafter"/>
</dbReference>